<sequence>MKLSKRHIKLALIWFLFSLFCLQVSYVITTSASILAGWSLSRISLISIFLFKEKLLQNPLVAIGKTLTLSPSFPLLN</sequence>
<gene>
    <name evidence="2" type="ordered locus">pE33L466_0005</name>
</gene>
<feature type="transmembrane region" description="Helical" evidence="1">
    <location>
        <begin position="12"/>
        <end position="28"/>
    </location>
</feature>
<dbReference type="Proteomes" id="UP000002612">
    <property type="component" value="Plasmid pE33L466"/>
</dbReference>
<dbReference type="PATRIC" id="fig|288681.22.peg.5828"/>
<dbReference type="KEGG" id="bcz:pE33L466_0005"/>
<evidence type="ECO:0000313" key="3">
    <source>
        <dbReference type="Proteomes" id="UP000002612"/>
    </source>
</evidence>
<keyword evidence="1" id="KW-0472">Membrane</keyword>
<dbReference type="AlphaFoldDB" id="Q4V281"/>
<organism evidence="2 3">
    <name type="scientific">Bacillus cereus (strain ZK / E33L)</name>
    <dbReference type="NCBI Taxonomy" id="288681"/>
    <lineage>
        <taxon>Bacteria</taxon>
        <taxon>Bacillati</taxon>
        <taxon>Bacillota</taxon>
        <taxon>Bacilli</taxon>
        <taxon>Bacillales</taxon>
        <taxon>Bacillaceae</taxon>
        <taxon>Bacillus</taxon>
        <taxon>Bacillus cereus group</taxon>
    </lineage>
</organism>
<geneLocation type="plasmid" evidence="2 3">
    <name>pE33L466</name>
</geneLocation>
<reference evidence="3" key="1">
    <citation type="journal article" date="2006" name="J. Bacteriol.">
        <title>Pathogenomic sequence analysis of Bacillus cereus and Bacillus thuringiensis isolates closely related to Bacillus anthracis.</title>
        <authorList>
            <person name="Han C.S."/>
            <person name="Xie G."/>
            <person name="Challacombe J.F."/>
            <person name="Altherr M.R."/>
            <person name="Bhotika S.S."/>
            <person name="Brown N."/>
            <person name="Bruce D."/>
            <person name="Campbell C.S."/>
            <person name="Campbell M.L."/>
            <person name="Chen J."/>
            <person name="Chertkov O."/>
            <person name="Cleland C."/>
            <person name="Dimitrijevic M."/>
            <person name="Doggett N.A."/>
            <person name="Fawcett J.J."/>
            <person name="Glavina T."/>
            <person name="Goodwin L.A."/>
            <person name="Green L.D."/>
            <person name="Hill K.K."/>
            <person name="Hitchcock P."/>
            <person name="Jackson P.J."/>
            <person name="Keim P."/>
            <person name="Kewalramani A.R."/>
            <person name="Longmire J."/>
            <person name="Lucas S."/>
            <person name="Malfatti S."/>
            <person name="McMurry K."/>
            <person name="Meincke L.J."/>
            <person name="Misra M."/>
            <person name="Moseman B.L."/>
            <person name="Mundt M."/>
            <person name="Munk A.C."/>
            <person name="Okinaka R.T."/>
            <person name="Parson-Quintana B."/>
            <person name="Reilly L.P."/>
            <person name="Richardson P."/>
            <person name="Robinson D.L."/>
            <person name="Rubin E."/>
            <person name="Saunders E."/>
            <person name="Tapia R."/>
            <person name="Tesmer J.G."/>
            <person name="Thayer N."/>
            <person name="Thompson L.S."/>
            <person name="Tice H."/>
            <person name="Ticknor L.O."/>
            <person name="Wills P.L."/>
            <person name="Brettin T.S."/>
            <person name="Gilna P."/>
        </authorList>
    </citation>
    <scope>NUCLEOTIDE SEQUENCE [LARGE SCALE GENOMIC DNA]</scope>
    <source>
        <strain evidence="3">ZK / E33L</strain>
        <plasmid evidence="3">pE33L466</plasmid>
    </source>
</reference>
<keyword evidence="1" id="KW-1133">Transmembrane helix</keyword>
<evidence type="ECO:0000256" key="1">
    <source>
        <dbReference type="SAM" id="Phobius"/>
    </source>
</evidence>
<keyword evidence="1" id="KW-0812">Transmembrane</keyword>
<name>Q4V281_BACCZ</name>
<dbReference type="EMBL" id="CP000040">
    <property type="protein sequence ID" value="AAY60176.1"/>
    <property type="molecule type" value="Genomic_DNA"/>
</dbReference>
<evidence type="ECO:0000313" key="2">
    <source>
        <dbReference type="EMBL" id="AAY60176.1"/>
    </source>
</evidence>
<protein>
    <submittedName>
        <fullName evidence="2">Uncharacterized protein</fullName>
    </submittedName>
</protein>
<accession>Q4V281</accession>
<keyword evidence="2" id="KW-0614">Plasmid</keyword>
<dbReference type="RefSeq" id="WP_011270189.1">
    <property type="nucleotide sequence ID" value="NC_007103.1"/>
</dbReference>
<proteinExistence type="predicted"/>